<dbReference type="InterPro" id="IPR038601">
    <property type="entry name" value="MttB-like_sf"/>
</dbReference>
<keyword evidence="3 4" id="KW-0808">Transferase</keyword>
<dbReference type="GO" id="GO:0008168">
    <property type="term" value="F:methyltransferase activity"/>
    <property type="evidence" value="ECO:0007669"/>
    <property type="project" value="UniProtKB-KW"/>
</dbReference>
<protein>
    <recommendedName>
        <fullName evidence="4">Methyltransferase</fullName>
        <ecNumber evidence="4">2.1.1.-</ecNumber>
    </recommendedName>
</protein>
<accession>A0A8J7M5P7</accession>
<dbReference type="PIRSF" id="PIRSF037567">
    <property type="entry name" value="MTTB_MeTrfase"/>
    <property type="match status" value="1"/>
</dbReference>
<dbReference type="InterPro" id="IPR010426">
    <property type="entry name" value="MTTB_MeTrfase"/>
</dbReference>
<comment type="caution">
    <text evidence="5">The sequence shown here is derived from an EMBL/GenBank/DDBJ whole genome shotgun (WGS) entry which is preliminary data.</text>
</comment>
<keyword evidence="6" id="KW-1185">Reference proteome</keyword>
<dbReference type="AlphaFoldDB" id="A0A8J7M5P7"/>
<comment type="similarity">
    <text evidence="1 4">Belongs to the trimethylamine methyltransferase family.</text>
</comment>
<organism evidence="5 6">
    <name type="scientific">Thermohalobaculum xanthum</name>
    <dbReference type="NCBI Taxonomy" id="2753746"/>
    <lineage>
        <taxon>Bacteria</taxon>
        <taxon>Pseudomonadati</taxon>
        <taxon>Pseudomonadota</taxon>
        <taxon>Alphaproteobacteria</taxon>
        <taxon>Rhodobacterales</taxon>
        <taxon>Paracoccaceae</taxon>
        <taxon>Thermohalobaculum</taxon>
    </lineage>
</organism>
<evidence type="ECO:0000313" key="5">
    <source>
        <dbReference type="EMBL" id="MBK0398175.1"/>
    </source>
</evidence>
<evidence type="ECO:0000313" key="6">
    <source>
        <dbReference type="Proteomes" id="UP000655420"/>
    </source>
</evidence>
<evidence type="ECO:0000256" key="1">
    <source>
        <dbReference type="ARBA" id="ARBA00007137"/>
    </source>
</evidence>
<evidence type="ECO:0000256" key="3">
    <source>
        <dbReference type="ARBA" id="ARBA00022679"/>
    </source>
</evidence>
<keyword evidence="2 5" id="KW-0489">Methyltransferase</keyword>
<dbReference type="Proteomes" id="UP000655420">
    <property type="component" value="Unassembled WGS sequence"/>
</dbReference>
<evidence type="ECO:0000256" key="4">
    <source>
        <dbReference type="PIRNR" id="PIRNR037567"/>
    </source>
</evidence>
<dbReference type="EC" id="2.1.1.-" evidence="4"/>
<gene>
    <name evidence="5" type="ORF">H0I76_03155</name>
</gene>
<sequence length="503" mass="54352">MTTGAHRPSKPVFRQPRLSYRPVEILPADRIEAIHEASLRILRDIGIRILSDEARRILREAGAMVDEASMIARLDPGLVMERVALAPERFTLEARNPAKSLKVGGEHLVFTSVAGPAFTADLDRGRRAGTLAEMRDYLRLIQGFDAIHQEGGGPFEALDVPEQVRHLDLQVAQITLMDKNWAPWTLGRVRVRDAVEMAARALGTTRDGLADRVVLAGVINTNSPLMLDVPMAEALIELARHGQAAIVTPFTLAGAMAPVTLTGALALQNAEALAGIVLAQCVRPGVPVGYGAFTTNVDMRTGSPAFGTPEYAQAAQISGQLARRYRIPFRSSGGTASNSCDAQAAYESQMSLWGAVMGGSHMIKHAAGWLNGGLTASFEKLVLDAETLAMMAAYLDPPEAGDDALALDAIATVGHGGHFFGAPHTLERYRTAFYAPLVSDWSNFETWSERGAESATLRANRIWKQRLADYEEPPLDAAIRDAVLDYAARRKREIGAGQDVPDC</sequence>
<evidence type="ECO:0000256" key="2">
    <source>
        <dbReference type="ARBA" id="ARBA00022603"/>
    </source>
</evidence>
<dbReference type="GO" id="GO:0015948">
    <property type="term" value="P:methanogenesis"/>
    <property type="evidence" value="ECO:0007669"/>
    <property type="project" value="UniProtKB-UniRule"/>
</dbReference>
<name>A0A8J7M5P7_9RHOB</name>
<dbReference type="EMBL" id="JAEHHL010000001">
    <property type="protein sequence ID" value="MBK0398175.1"/>
    <property type="molecule type" value="Genomic_DNA"/>
</dbReference>
<proteinExistence type="inferred from homology"/>
<dbReference type="GO" id="GO:0032259">
    <property type="term" value="P:methylation"/>
    <property type="evidence" value="ECO:0007669"/>
    <property type="project" value="UniProtKB-KW"/>
</dbReference>
<dbReference type="Pfam" id="PF06253">
    <property type="entry name" value="MTTB"/>
    <property type="match status" value="1"/>
</dbReference>
<reference evidence="5" key="1">
    <citation type="submission" date="2020-12" db="EMBL/GenBank/DDBJ databases">
        <title>Bacterial taxonomy.</title>
        <authorList>
            <person name="Pan X."/>
        </authorList>
    </citation>
    <scope>NUCLEOTIDE SEQUENCE</scope>
    <source>
        <strain evidence="5">M0105</strain>
    </source>
</reference>
<dbReference type="Gene3D" id="3.20.20.480">
    <property type="entry name" value="Trimethylamine methyltransferase-like"/>
    <property type="match status" value="1"/>
</dbReference>